<dbReference type="Gramene" id="PUZ39442">
    <property type="protein sequence ID" value="PUZ39442"/>
    <property type="gene ID" value="GQ55_9G309000"/>
</dbReference>
<sequence>MIIRERHNNFRALMHAMMNLKAYSNQDAPFEVPGDAPRLEPSLEPSVDHMDGVPRRPRRCSSPASPSTACFNSVSKCLYNMNTKSKKRLPDLL</sequence>
<dbReference type="EMBL" id="CM009757">
    <property type="protein sequence ID" value="PUZ39442.1"/>
    <property type="molecule type" value="Genomic_DNA"/>
</dbReference>
<name>A0A2T7C7Y7_9POAL</name>
<evidence type="ECO:0000313" key="2">
    <source>
        <dbReference type="EMBL" id="PUZ39442.1"/>
    </source>
</evidence>
<gene>
    <name evidence="2" type="ORF">GQ55_9G309000</name>
</gene>
<organism evidence="2 3">
    <name type="scientific">Panicum hallii var. hallii</name>
    <dbReference type="NCBI Taxonomy" id="1504633"/>
    <lineage>
        <taxon>Eukaryota</taxon>
        <taxon>Viridiplantae</taxon>
        <taxon>Streptophyta</taxon>
        <taxon>Embryophyta</taxon>
        <taxon>Tracheophyta</taxon>
        <taxon>Spermatophyta</taxon>
        <taxon>Magnoliopsida</taxon>
        <taxon>Liliopsida</taxon>
        <taxon>Poales</taxon>
        <taxon>Poaceae</taxon>
        <taxon>PACMAD clade</taxon>
        <taxon>Panicoideae</taxon>
        <taxon>Panicodae</taxon>
        <taxon>Paniceae</taxon>
        <taxon>Panicinae</taxon>
        <taxon>Panicum</taxon>
        <taxon>Panicum sect. Panicum</taxon>
    </lineage>
</organism>
<keyword evidence="3" id="KW-1185">Reference proteome</keyword>
<reference evidence="2 3" key="1">
    <citation type="submission" date="2018-04" db="EMBL/GenBank/DDBJ databases">
        <title>WGS assembly of Panicum hallii var. hallii HAL2.</title>
        <authorList>
            <person name="Lovell J."/>
            <person name="Jenkins J."/>
            <person name="Lowry D."/>
            <person name="Mamidi S."/>
            <person name="Sreedasyam A."/>
            <person name="Weng X."/>
            <person name="Barry K."/>
            <person name="Bonette J."/>
            <person name="Campitelli B."/>
            <person name="Daum C."/>
            <person name="Gordon S."/>
            <person name="Gould B."/>
            <person name="Lipzen A."/>
            <person name="MacQueen A."/>
            <person name="Palacio-Mejia J."/>
            <person name="Plott C."/>
            <person name="Shakirov E."/>
            <person name="Shu S."/>
            <person name="Yoshinaga Y."/>
            <person name="Zane M."/>
            <person name="Rokhsar D."/>
            <person name="Grimwood J."/>
            <person name="Schmutz J."/>
            <person name="Juenger T."/>
        </authorList>
    </citation>
    <scope>NUCLEOTIDE SEQUENCE [LARGE SCALE GENOMIC DNA]</scope>
    <source>
        <strain evidence="3">cv. HAL2</strain>
    </source>
</reference>
<dbReference type="AlphaFoldDB" id="A0A2T7C7Y7"/>
<evidence type="ECO:0000256" key="1">
    <source>
        <dbReference type="SAM" id="MobiDB-lite"/>
    </source>
</evidence>
<accession>A0A2T7C7Y7</accession>
<protein>
    <submittedName>
        <fullName evidence="2">Uncharacterized protein</fullName>
    </submittedName>
</protein>
<evidence type="ECO:0000313" key="3">
    <source>
        <dbReference type="Proteomes" id="UP000244336"/>
    </source>
</evidence>
<proteinExistence type="predicted"/>
<feature type="region of interest" description="Disordered" evidence="1">
    <location>
        <begin position="34"/>
        <end position="67"/>
    </location>
</feature>
<dbReference type="Proteomes" id="UP000244336">
    <property type="component" value="Chromosome 9"/>
</dbReference>